<dbReference type="KEGG" id="cpra:CPter91_3029"/>
<sequence>MKSFSMTAFSIRNIALQLSLACRRAGLLHWVGLVLLALGTAYFTIGLAWEQRHSEQVAQDVRDWVHGRGDIASKVAADGPRQTAQRQQLFTDTLGHAERTEHYIKAIFAIAHHHAVALPEGEYRVGSSPQGGFLTYEVTLPVKGAYPALQAFCEDVLLELPFASLDAIAFRREAVATDGVEAKVRFTLYLLPTAPGTSLETIGIKPATSLLTANPVSHGVIDATELPSAIVPSTEVKR</sequence>
<keyword evidence="1" id="KW-0812">Transmembrane</keyword>
<organism evidence="2 3">
    <name type="scientific">Collimonas pratensis</name>
    <dbReference type="NCBI Taxonomy" id="279113"/>
    <lineage>
        <taxon>Bacteria</taxon>
        <taxon>Pseudomonadati</taxon>
        <taxon>Pseudomonadota</taxon>
        <taxon>Betaproteobacteria</taxon>
        <taxon>Burkholderiales</taxon>
        <taxon>Oxalobacteraceae</taxon>
        <taxon>Collimonas</taxon>
    </lineage>
</organism>
<keyword evidence="1" id="KW-0472">Membrane</keyword>
<dbReference type="STRING" id="279113.CPter91_3029"/>
<dbReference type="OrthoDB" id="9096701at2"/>
<dbReference type="EMBL" id="CP013234">
    <property type="protein sequence ID" value="AMP05368.1"/>
    <property type="molecule type" value="Genomic_DNA"/>
</dbReference>
<evidence type="ECO:0008006" key="4">
    <source>
        <dbReference type="Google" id="ProtNLM"/>
    </source>
</evidence>
<evidence type="ECO:0000256" key="1">
    <source>
        <dbReference type="SAM" id="Phobius"/>
    </source>
</evidence>
<accession>A0A127Q5M2</accession>
<dbReference type="Proteomes" id="UP000074561">
    <property type="component" value="Chromosome"/>
</dbReference>
<gene>
    <name evidence="2" type="ORF">CPter91_3029</name>
</gene>
<dbReference type="RefSeq" id="WP_061941287.1">
    <property type="nucleotide sequence ID" value="NZ_CP013234.1"/>
</dbReference>
<protein>
    <recommendedName>
        <fullName evidence="4">Transmembrane protein</fullName>
    </recommendedName>
</protein>
<dbReference type="PATRIC" id="fig|279113.9.peg.2995"/>
<name>A0A127Q5M2_9BURK</name>
<keyword evidence="1" id="KW-1133">Transmembrane helix</keyword>
<evidence type="ECO:0000313" key="2">
    <source>
        <dbReference type="EMBL" id="AMP05368.1"/>
    </source>
</evidence>
<feature type="transmembrane region" description="Helical" evidence="1">
    <location>
        <begin position="27"/>
        <end position="49"/>
    </location>
</feature>
<dbReference type="AlphaFoldDB" id="A0A127Q5M2"/>
<proteinExistence type="predicted"/>
<evidence type="ECO:0000313" key="3">
    <source>
        <dbReference type="Proteomes" id="UP000074561"/>
    </source>
</evidence>
<reference evidence="2 3" key="1">
    <citation type="submission" date="2015-11" db="EMBL/GenBank/DDBJ databases">
        <title>Exploring the genomic traits of fungus-feeding bacterial genus Collimonas.</title>
        <authorList>
            <person name="Song C."/>
            <person name="Schmidt R."/>
            <person name="de Jager V."/>
            <person name="Krzyzanowska D."/>
            <person name="Jongedijk E."/>
            <person name="Cankar K."/>
            <person name="Beekwilder J."/>
            <person name="van Veen A."/>
            <person name="de Boer W."/>
            <person name="van Veen J.A."/>
            <person name="Garbeva P."/>
        </authorList>
    </citation>
    <scope>NUCLEOTIDE SEQUENCE [LARGE SCALE GENOMIC DNA]</scope>
    <source>
        <strain evidence="2 3">Ter91</strain>
    </source>
</reference>